<dbReference type="InterPro" id="IPR050173">
    <property type="entry name" value="ABC_transporter_C-like"/>
</dbReference>
<evidence type="ECO:0000256" key="2">
    <source>
        <dbReference type="ARBA" id="ARBA00022692"/>
    </source>
</evidence>
<comment type="caution">
    <text evidence="9">The sequence shown here is derived from an EMBL/GenBank/DDBJ whole genome shotgun (WGS) entry which is preliminary data.</text>
</comment>
<dbReference type="PANTHER" id="PTHR24223:SF222">
    <property type="entry name" value="OS01G0902100 PROTEIN"/>
    <property type="match status" value="1"/>
</dbReference>
<dbReference type="SUPFAM" id="SSF90123">
    <property type="entry name" value="ABC transporter transmembrane region"/>
    <property type="match status" value="1"/>
</dbReference>
<feature type="transmembrane region" description="Helical" evidence="7">
    <location>
        <begin position="102"/>
        <end position="126"/>
    </location>
</feature>
<evidence type="ECO:0000256" key="6">
    <source>
        <dbReference type="ARBA" id="ARBA00023136"/>
    </source>
</evidence>
<accession>A0AAV5DPI8</accession>
<dbReference type="Proteomes" id="UP001054889">
    <property type="component" value="Unassembled WGS sequence"/>
</dbReference>
<keyword evidence="5 7" id="KW-1133">Transmembrane helix</keyword>
<reference evidence="9" key="1">
    <citation type="journal article" date="2018" name="DNA Res.">
        <title>Multiple hybrid de novo genome assembly of finger millet, an orphan allotetraploid crop.</title>
        <authorList>
            <person name="Hatakeyama M."/>
            <person name="Aluri S."/>
            <person name="Balachadran M.T."/>
            <person name="Sivarajan S.R."/>
            <person name="Patrignani A."/>
            <person name="Gruter S."/>
            <person name="Poveda L."/>
            <person name="Shimizu-Inatsugi R."/>
            <person name="Baeten J."/>
            <person name="Francoijs K.J."/>
            <person name="Nataraja K.N."/>
            <person name="Reddy Y.A.N."/>
            <person name="Phadnis S."/>
            <person name="Ravikumar R.L."/>
            <person name="Schlapbach R."/>
            <person name="Sreeman S.M."/>
            <person name="Shimizu K.K."/>
        </authorList>
    </citation>
    <scope>NUCLEOTIDE SEQUENCE</scope>
</reference>
<dbReference type="InterPro" id="IPR036640">
    <property type="entry name" value="ABC1_TM_sf"/>
</dbReference>
<keyword evidence="4" id="KW-0067">ATP-binding</keyword>
<dbReference type="PROSITE" id="PS50929">
    <property type="entry name" value="ABC_TM1F"/>
    <property type="match status" value="1"/>
</dbReference>
<evidence type="ECO:0000313" key="10">
    <source>
        <dbReference type="Proteomes" id="UP001054889"/>
    </source>
</evidence>
<evidence type="ECO:0000256" key="7">
    <source>
        <dbReference type="SAM" id="Phobius"/>
    </source>
</evidence>
<dbReference type="Pfam" id="PF00664">
    <property type="entry name" value="ABC_membrane"/>
    <property type="match status" value="1"/>
</dbReference>
<reference evidence="9" key="2">
    <citation type="submission" date="2021-12" db="EMBL/GenBank/DDBJ databases">
        <title>Resequencing data analysis of finger millet.</title>
        <authorList>
            <person name="Hatakeyama M."/>
            <person name="Aluri S."/>
            <person name="Balachadran M.T."/>
            <person name="Sivarajan S.R."/>
            <person name="Poveda L."/>
            <person name="Shimizu-Inatsugi R."/>
            <person name="Schlapbach R."/>
            <person name="Sreeman S.M."/>
            <person name="Shimizu K.K."/>
        </authorList>
    </citation>
    <scope>NUCLEOTIDE SEQUENCE</scope>
</reference>
<dbReference type="AlphaFoldDB" id="A0AAV5DPI8"/>
<sequence>MRTSKRGQDELNQPLLIREQSCDCSSDRFSSSGWWSQLTFQWLNPVFEKGYKVRLELEHIPSVPQSETAEQSYALLQETLHKQKLEPISLQRAIISSVWTPLIINAVFAGLNTFASYTGPFLITYLVELLSDKNTDKGHGYGYILAVLFFISKTIESLSQRQWYFGAHRIGFQVRAALMVSIYKKSLLMKNSATGTGKIINFLDVDVEKVVFATVLVMVSNTPLAKSQRNLNMKIMEAKDSRIKATAEALKSMRILKLHAWETVYYLDRLLKLRGY</sequence>
<proteinExistence type="predicted"/>
<evidence type="ECO:0000256" key="5">
    <source>
        <dbReference type="ARBA" id="ARBA00022989"/>
    </source>
</evidence>
<keyword evidence="6 7" id="KW-0472">Membrane</keyword>
<evidence type="ECO:0000256" key="1">
    <source>
        <dbReference type="ARBA" id="ARBA00022448"/>
    </source>
</evidence>
<keyword evidence="3" id="KW-0547">Nucleotide-binding</keyword>
<keyword evidence="2 7" id="KW-0812">Transmembrane</keyword>
<protein>
    <recommendedName>
        <fullName evidence="8">ABC transmembrane type-1 domain-containing protein</fullName>
    </recommendedName>
</protein>
<evidence type="ECO:0000259" key="8">
    <source>
        <dbReference type="PROSITE" id="PS50929"/>
    </source>
</evidence>
<dbReference type="EMBL" id="BQKI01000028">
    <property type="protein sequence ID" value="GJN12929.1"/>
    <property type="molecule type" value="Genomic_DNA"/>
</dbReference>
<dbReference type="GO" id="GO:0005524">
    <property type="term" value="F:ATP binding"/>
    <property type="evidence" value="ECO:0007669"/>
    <property type="project" value="UniProtKB-KW"/>
</dbReference>
<gene>
    <name evidence="9" type="primary">ga31256</name>
    <name evidence="9" type="ORF">PR202_ga31256</name>
</gene>
<dbReference type="Gene3D" id="1.20.1560.10">
    <property type="entry name" value="ABC transporter type 1, transmembrane domain"/>
    <property type="match status" value="1"/>
</dbReference>
<dbReference type="GO" id="GO:0016020">
    <property type="term" value="C:membrane"/>
    <property type="evidence" value="ECO:0007669"/>
    <property type="project" value="InterPro"/>
</dbReference>
<feature type="transmembrane region" description="Helical" evidence="7">
    <location>
        <begin position="138"/>
        <end position="155"/>
    </location>
</feature>
<dbReference type="GO" id="GO:0140359">
    <property type="term" value="F:ABC-type transporter activity"/>
    <property type="evidence" value="ECO:0007669"/>
    <property type="project" value="InterPro"/>
</dbReference>
<dbReference type="PANTHER" id="PTHR24223">
    <property type="entry name" value="ATP-BINDING CASSETTE SUB-FAMILY C"/>
    <property type="match status" value="1"/>
</dbReference>
<name>A0AAV5DPI8_ELECO</name>
<keyword evidence="1" id="KW-0813">Transport</keyword>
<evidence type="ECO:0000256" key="3">
    <source>
        <dbReference type="ARBA" id="ARBA00022741"/>
    </source>
</evidence>
<evidence type="ECO:0000313" key="9">
    <source>
        <dbReference type="EMBL" id="GJN12929.1"/>
    </source>
</evidence>
<organism evidence="9 10">
    <name type="scientific">Eleusine coracana subsp. coracana</name>
    <dbReference type="NCBI Taxonomy" id="191504"/>
    <lineage>
        <taxon>Eukaryota</taxon>
        <taxon>Viridiplantae</taxon>
        <taxon>Streptophyta</taxon>
        <taxon>Embryophyta</taxon>
        <taxon>Tracheophyta</taxon>
        <taxon>Spermatophyta</taxon>
        <taxon>Magnoliopsida</taxon>
        <taxon>Liliopsida</taxon>
        <taxon>Poales</taxon>
        <taxon>Poaceae</taxon>
        <taxon>PACMAD clade</taxon>
        <taxon>Chloridoideae</taxon>
        <taxon>Cynodonteae</taxon>
        <taxon>Eleusininae</taxon>
        <taxon>Eleusine</taxon>
    </lineage>
</organism>
<evidence type="ECO:0000256" key="4">
    <source>
        <dbReference type="ARBA" id="ARBA00022840"/>
    </source>
</evidence>
<feature type="domain" description="ABC transmembrane type-1" evidence="8">
    <location>
        <begin position="103"/>
        <end position="210"/>
    </location>
</feature>
<dbReference type="InterPro" id="IPR011527">
    <property type="entry name" value="ABC1_TM_dom"/>
</dbReference>
<keyword evidence="10" id="KW-1185">Reference proteome</keyword>